<feature type="domain" description="TOTE conflict system primase" evidence="4">
    <location>
        <begin position="39"/>
        <end position="144"/>
    </location>
</feature>
<dbReference type="EMBL" id="NHSD01000299">
    <property type="protein sequence ID" value="MBK5928350.1"/>
    <property type="molecule type" value="Genomic_DNA"/>
</dbReference>
<dbReference type="InterPro" id="IPR014819">
    <property type="entry name" value="PriCT_2"/>
</dbReference>
<reference evidence="5" key="1">
    <citation type="submission" date="2017-05" db="EMBL/GenBank/DDBJ databases">
        <authorList>
            <person name="Imhoff J.F."/>
            <person name="Rahn T."/>
            <person name="Kuenzel S."/>
            <person name="Neulinger S.C."/>
        </authorList>
    </citation>
    <scope>NUCLEOTIDE SEQUENCE</scope>
    <source>
        <strain evidence="5">LMG 28126</strain>
    </source>
</reference>
<feature type="domain" description="NrS-1 polymerase-like helicase" evidence="3">
    <location>
        <begin position="463"/>
        <end position="570"/>
    </location>
</feature>
<feature type="domain" description="Primase C-terminal 2" evidence="2">
    <location>
        <begin position="247"/>
        <end position="312"/>
    </location>
</feature>
<dbReference type="SUPFAM" id="SSF52540">
    <property type="entry name" value="P-loop containing nucleoside triphosphate hydrolases"/>
    <property type="match status" value="1"/>
</dbReference>
<evidence type="ECO:0000259" key="2">
    <source>
        <dbReference type="Pfam" id="PF08707"/>
    </source>
</evidence>
<sequence length="797" mass="88321">MQVHPEIGMDNIINRLVALTHGERHTRYTGDGYRAIDGPISAKALADHLNGGQALGVYMCIGSARTASHCLVLDFDDHDKRGVALMPTLTVALHLESLGIPHLIFRSGGGHGYHIWLVFKEARPPKWLWNYAKAILSSVEADREKFVPVTSGKLKGEKRNAKGKVTHVEHGVEVLPKGDGWQNVAIPCGRESVPMRIVRRGTLAALEQCALDDLTLEFVPVPEHEVEPAEMGAGERDAAFDAFIKAYDVDDYTSWGAAGLALVAAFGADDEWAKERWVAWARGSAKFKPGDEDQWDGLKPKKYSPLSFWRIATRHGYQGPWPGKKKGVSDSKLEAFNAEWALMYVEGKVEFLNTTTGFPSNTESFNILTEPVEDVRNAWRKWDGRRQFNGYTFAPPGYTGDKFNLFRGWPVEPTSGDASLFEKYVVEILCRGDTDLAHWVLTFVADAVQRPWSARPGSGLAIRGPQGSGKSFLGKCVQAALGELALEVTNSQRVGQQFNDLLVGKTVLLCEEAFFTGSPQQANMLKNLITARDWTFEPKNRKSFTTPNIFRVIATTNDSHAVAIDNDDRRWTIIESLPVCPHDPDSRAARDWWEPYYALVENDPGAVLRFLLDYKVDRGLIGVPHHTAAKAEDKESSDPLLQVLIHMVETGTCPDDLRGDGRVASGATYERVKERGGRWSSQQSLANDLRKRFGAKTAKGCIKIKRVEMRSDSSGIITPVVVSRKDYDGLQMPPLPELRSMVSAITRRAHEGPEAWQPFEPDSPAGIKADPNGGDAEAVEQQYVIDKGQVVDHEVPF</sequence>
<reference evidence="5" key="2">
    <citation type="journal article" date="2020" name="Microorganisms">
        <title>Osmotic Adaptation and Compatible Solute Biosynthesis of Phototrophic Bacteria as Revealed from Genome Analyses.</title>
        <authorList>
            <person name="Imhoff J.F."/>
            <person name="Rahn T."/>
            <person name="Kunzel S."/>
            <person name="Keller A."/>
            <person name="Neulinger S.C."/>
        </authorList>
    </citation>
    <scope>NUCLEOTIDE SEQUENCE</scope>
    <source>
        <strain evidence="5">LMG 28126</strain>
    </source>
</reference>
<protein>
    <submittedName>
        <fullName evidence="5">Uncharacterized protein</fullName>
    </submittedName>
</protein>
<dbReference type="Gene3D" id="3.40.50.300">
    <property type="entry name" value="P-loop containing nucleotide triphosphate hydrolases"/>
    <property type="match status" value="1"/>
</dbReference>
<evidence type="ECO:0000259" key="4">
    <source>
        <dbReference type="Pfam" id="PF22548"/>
    </source>
</evidence>
<dbReference type="InterPro" id="IPR027417">
    <property type="entry name" value="P-loop_NTPase"/>
</dbReference>
<dbReference type="Proteomes" id="UP000706333">
    <property type="component" value="Unassembled WGS sequence"/>
</dbReference>
<evidence type="ECO:0000313" key="6">
    <source>
        <dbReference type="Proteomes" id="UP000706333"/>
    </source>
</evidence>
<name>A0A934WIL6_9RHOB</name>
<proteinExistence type="predicted"/>
<dbReference type="InterPro" id="IPR045455">
    <property type="entry name" value="NrS-1_pol-like_helicase"/>
</dbReference>
<organism evidence="5 6">
    <name type="scientific">Rhodobaculum claviforme</name>
    <dbReference type="NCBI Taxonomy" id="1549854"/>
    <lineage>
        <taxon>Bacteria</taxon>
        <taxon>Pseudomonadati</taxon>
        <taxon>Pseudomonadota</taxon>
        <taxon>Alphaproteobacteria</taxon>
        <taxon>Rhodobacterales</taxon>
        <taxon>Paracoccaceae</taxon>
        <taxon>Rhodobaculum</taxon>
    </lineage>
</organism>
<accession>A0A934WIL6</accession>
<comment type="caution">
    <text evidence="5">The sequence shown here is derived from an EMBL/GenBank/DDBJ whole genome shotgun (WGS) entry which is preliminary data.</text>
</comment>
<dbReference type="InterPro" id="IPR054347">
    <property type="entry name" value="TOTE_primase"/>
</dbReference>
<evidence type="ECO:0000259" key="3">
    <source>
        <dbReference type="Pfam" id="PF19263"/>
    </source>
</evidence>
<evidence type="ECO:0000313" key="5">
    <source>
        <dbReference type="EMBL" id="MBK5928350.1"/>
    </source>
</evidence>
<dbReference type="Pfam" id="PF19263">
    <property type="entry name" value="DUF5906"/>
    <property type="match status" value="1"/>
</dbReference>
<dbReference type="Pfam" id="PF08707">
    <property type="entry name" value="PriCT_2"/>
    <property type="match status" value="1"/>
</dbReference>
<dbReference type="Pfam" id="PF22548">
    <property type="entry name" value="AEP-TOTE"/>
    <property type="match status" value="1"/>
</dbReference>
<feature type="region of interest" description="Disordered" evidence="1">
    <location>
        <begin position="752"/>
        <end position="778"/>
    </location>
</feature>
<evidence type="ECO:0000256" key="1">
    <source>
        <dbReference type="SAM" id="MobiDB-lite"/>
    </source>
</evidence>
<dbReference type="CDD" id="cd00525">
    <property type="entry name" value="AE_Prim_S_like"/>
    <property type="match status" value="1"/>
</dbReference>
<dbReference type="AlphaFoldDB" id="A0A934WIL6"/>
<gene>
    <name evidence="5" type="ORF">CCR87_13570</name>
</gene>
<keyword evidence="6" id="KW-1185">Reference proteome</keyword>